<name>A0A6L2KJP6_TANCI</name>
<dbReference type="AlphaFoldDB" id="A0A6L2KJP6"/>
<protein>
    <recommendedName>
        <fullName evidence="2">Retrovirus-related Pol polyprotein from transposon TNT 1-94</fullName>
    </recommendedName>
</protein>
<accession>A0A6L2KJP6</accession>
<organism evidence="1">
    <name type="scientific">Tanacetum cinerariifolium</name>
    <name type="common">Dalmatian daisy</name>
    <name type="synonym">Chrysanthemum cinerariifolium</name>
    <dbReference type="NCBI Taxonomy" id="118510"/>
    <lineage>
        <taxon>Eukaryota</taxon>
        <taxon>Viridiplantae</taxon>
        <taxon>Streptophyta</taxon>
        <taxon>Embryophyta</taxon>
        <taxon>Tracheophyta</taxon>
        <taxon>Spermatophyta</taxon>
        <taxon>Magnoliopsida</taxon>
        <taxon>eudicotyledons</taxon>
        <taxon>Gunneridae</taxon>
        <taxon>Pentapetalae</taxon>
        <taxon>asterids</taxon>
        <taxon>campanulids</taxon>
        <taxon>Asterales</taxon>
        <taxon>Asteraceae</taxon>
        <taxon>Asteroideae</taxon>
        <taxon>Anthemideae</taxon>
        <taxon>Anthemidinae</taxon>
        <taxon>Tanacetum</taxon>
    </lineage>
</organism>
<comment type="caution">
    <text evidence="1">The sequence shown here is derived from an EMBL/GenBank/DDBJ whole genome shotgun (WGS) entry which is preliminary data.</text>
</comment>
<reference evidence="1" key="1">
    <citation type="journal article" date="2019" name="Sci. Rep.">
        <title>Draft genome of Tanacetum cinerariifolium, the natural source of mosquito coil.</title>
        <authorList>
            <person name="Yamashiro T."/>
            <person name="Shiraishi A."/>
            <person name="Satake H."/>
            <person name="Nakayama K."/>
        </authorList>
    </citation>
    <scope>NUCLEOTIDE SEQUENCE</scope>
</reference>
<evidence type="ECO:0000313" key="1">
    <source>
        <dbReference type="EMBL" id="GEU48882.1"/>
    </source>
</evidence>
<sequence length="114" mass="12685">MDSGLAVPMFQQGEDPIECINKAMAFLSAIASRFPPSNNQLRTSSNPRNQATIQDGHMARQCTQPKRLRNAAWFKEKLMLAEAQEEGQILDEEQLVFLADASISKAPFAHQTIP</sequence>
<proteinExistence type="predicted"/>
<evidence type="ECO:0008006" key="2">
    <source>
        <dbReference type="Google" id="ProtNLM"/>
    </source>
</evidence>
<dbReference type="EMBL" id="BKCJ010002485">
    <property type="protein sequence ID" value="GEU48882.1"/>
    <property type="molecule type" value="Genomic_DNA"/>
</dbReference>
<gene>
    <name evidence="1" type="ORF">Tci_020860</name>
</gene>